<evidence type="ECO:0000313" key="5">
    <source>
        <dbReference type="EMBL" id="BDE94900.1"/>
    </source>
</evidence>
<reference evidence="5 6" key="1">
    <citation type="submission" date="2022-01" db="EMBL/GenBank/DDBJ databases">
        <title>Novel bile acid biosynthetic pathways are enriched in the microbiome of centenarians.</title>
        <authorList>
            <person name="Sato Y."/>
            <person name="Atarashi K."/>
            <person name="Plichta R.D."/>
            <person name="Arai Y."/>
            <person name="Sasajima S."/>
            <person name="Kearney M.S."/>
            <person name="Suda W."/>
            <person name="Takeshita K."/>
            <person name="Sasaki T."/>
            <person name="Okamoto S."/>
            <person name="Skelly N.A."/>
            <person name="Okamura Y."/>
            <person name="Vlamakis H."/>
            <person name="Li Y."/>
            <person name="Tanoue T."/>
            <person name="Takei H."/>
            <person name="Nittono H."/>
            <person name="Narushima S."/>
            <person name="Irie J."/>
            <person name="Itoh H."/>
            <person name="Moriya K."/>
            <person name="Sugiura Y."/>
            <person name="Suematsu M."/>
            <person name="Moritoki N."/>
            <person name="Shibata S."/>
            <person name="Littman R.D."/>
            <person name="Fischbach A.M."/>
            <person name="Uwamino Y."/>
            <person name="Inoue T."/>
            <person name="Honda A."/>
            <person name="Hattori M."/>
            <person name="Murai T."/>
            <person name="Xavier J.R."/>
            <person name="Hirose N."/>
            <person name="Honda K."/>
        </authorList>
    </citation>
    <scope>NUCLEOTIDE SEQUENCE [LARGE SCALE GENOMIC DNA]</scope>
    <source>
        <strain evidence="5 6">CE91-St30</strain>
    </source>
</reference>
<accession>A0ABM7WF88</accession>
<evidence type="ECO:0000256" key="1">
    <source>
        <dbReference type="ARBA" id="ARBA00004401"/>
    </source>
</evidence>
<keyword evidence="6" id="KW-1185">Reference proteome</keyword>
<dbReference type="RefSeq" id="WP_244411423.1">
    <property type="nucleotide sequence ID" value="NZ_AP025564.1"/>
</dbReference>
<dbReference type="PANTHER" id="PTHR43390">
    <property type="entry name" value="SIGNAL PEPTIDASE I"/>
    <property type="match status" value="1"/>
</dbReference>
<evidence type="ECO:0000256" key="3">
    <source>
        <dbReference type="RuleBase" id="RU362042"/>
    </source>
</evidence>
<keyword evidence="3" id="KW-0472">Membrane</keyword>
<dbReference type="NCBIfam" id="TIGR02227">
    <property type="entry name" value="sigpep_I_bact"/>
    <property type="match status" value="1"/>
</dbReference>
<dbReference type="Gene3D" id="2.10.109.10">
    <property type="entry name" value="Umud Fragment, subunit A"/>
    <property type="match status" value="1"/>
</dbReference>
<feature type="domain" description="Peptidase S26" evidence="4">
    <location>
        <begin position="32"/>
        <end position="186"/>
    </location>
</feature>
<name>A0ABM7WF88_9ACTN</name>
<evidence type="ECO:0000256" key="2">
    <source>
        <dbReference type="ARBA" id="ARBA00009370"/>
    </source>
</evidence>
<dbReference type="PANTHER" id="PTHR43390:SF1">
    <property type="entry name" value="CHLOROPLAST PROCESSING PEPTIDASE"/>
    <property type="match status" value="1"/>
</dbReference>
<proteinExistence type="inferred from homology"/>
<dbReference type="SUPFAM" id="SSF51306">
    <property type="entry name" value="LexA/Signal peptidase"/>
    <property type="match status" value="1"/>
</dbReference>
<comment type="similarity">
    <text evidence="2 3">Belongs to the peptidase S26 family.</text>
</comment>
<organism evidence="5 6">
    <name type="scientific">Raoultibacter timonensis</name>
    <dbReference type="NCBI Taxonomy" id="1907662"/>
    <lineage>
        <taxon>Bacteria</taxon>
        <taxon>Bacillati</taxon>
        <taxon>Actinomycetota</taxon>
        <taxon>Coriobacteriia</taxon>
        <taxon>Eggerthellales</taxon>
        <taxon>Eggerthellaceae</taxon>
        <taxon>Raoultibacter</taxon>
    </lineage>
</organism>
<keyword evidence="3" id="KW-1133">Transmembrane helix</keyword>
<feature type="transmembrane region" description="Helical" evidence="3">
    <location>
        <begin position="24"/>
        <end position="53"/>
    </location>
</feature>
<comment type="subcellular location">
    <subcellularLocation>
        <location evidence="1">Cell membrane</location>
        <topology evidence="1">Single-pass type II membrane protein</topology>
    </subcellularLocation>
    <subcellularLocation>
        <location evidence="3">Membrane</location>
        <topology evidence="3">Single-pass type II membrane protein</topology>
    </subcellularLocation>
</comment>
<dbReference type="InterPro" id="IPR019533">
    <property type="entry name" value="Peptidase_S26"/>
</dbReference>
<dbReference type="EMBL" id="AP025564">
    <property type="protein sequence ID" value="BDE94900.1"/>
    <property type="molecule type" value="Genomic_DNA"/>
</dbReference>
<keyword evidence="3" id="KW-0378">Hydrolase</keyword>
<dbReference type="CDD" id="cd06530">
    <property type="entry name" value="S26_SPase_I"/>
    <property type="match status" value="1"/>
</dbReference>
<protein>
    <recommendedName>
        <fullName evidence="3">Signal peptidase I</fullName>
        <ecNumber evidence="3">3.4.21.89</ecNumber>
    </recommendedName>
</protein>
<evidence type="ECO:0000313" key="6">
    <source>
        <dbReference type="Proteomes" id="UP001320544"/>
    </source>
</evidence>
<dbReference type="EC" id="3.4.21.89" evidence="3"/>
<evidence type="ECO:0000259" key="4">
    <source>
        <dbReference type="Pfam" id="PF10502"/>
    </source>
</evidence>
<gene>
    <name evidence="5" type="ORF">CE91St30_02330</name>
</gene>
<dbReference type="Pfam" id="PF10502">
    <property type="entry name" value="Peptidase_S26"/>
    <property type="match status" value="1"/>
</dbReference>
<dbReference type="PRINTS" id="PR00727">
    <property type="entry name" value="LEADERPTASE"/>
</dbReference>
<comment type="catalytic activity">
    <reaction evidence="3">
        <text>Cleavage of hydrophobic, N-terminal signal or leader sequences from secreted and periplasmic proteins.</text>
        <dbReference type="EC" id="3.4.21.89"/>
    </reaction>
</comment>
<dbReference type="InterPro" id="IPR000223">
    <property type="entry name" value="Pept_S26A_signal_pept_1"/>
</dbReference>
<keyword evidence="3" id="KW-0812">Transmembrane</keyword>
<dbReference type="InterPro" id="IPR036286">
    <property type="entry name" value="LexA/Signal_pep-like_sf"/>
</dbReference>
<sequence>MQTTGTESGEADRRTRRKPKRNKFLLEVLYLILKVALVALVVLLALVFVFGIAKVEDNSMNPSLKSGDLLLFYRLDHDYTSGDVVAVEYEENIQLRRVVAVGGDTVNITEGGLEINGKLQQERSISGNVGSTGAETLLYEGGIDFPVTLGPGEVFLLGDNRAESLDSRMYGPVKENIIVGKTVFVMRTRNI</sequence>
<keyword evidence="3" id="KW-0645">Protease</keyword>
<dbReference type="Proteomes" id="UP001320544">
    <property type="component" value="Chromosome"/>
</dbReference>